<protein>
    <submittedName>
        <fullName evidence="3">VanZ family protein</fullName>
    </submittedName>
</protein>
<dbReference type="RefSeq" id="WP_376866248.1">
    <property type="nucleotide sequence ID" value="NZ_JBHRYB010000006.1"/>
</dbReference>
<gene>
    <name evidence="3" type="ORF">ACFOMG_09455</name>
</gene>
<feature type="transmembrane region" description="Helical" evidence="1">
    <location>
        <begin position="61"/>
        <end position="80"/>
    </location>
</feature>
<dbReference type="InterPro" id="IPR006976">
    <property type="entry name" value="VanZ-like"/>
</dbReference>
<dbReference type="Proteomes" id="UP001595722">
    <property type="component" value="Unassembled WGS sequence"/>
</dbReference>
<dbReference type="PANTHER" id="PTHR28008:SF1">
    <property type="entry name" value="DOMAIN PROTEIN, PUTATIVE (AFU_ORTHOLOGUE AFUA_3G10980)-RELATED"/>
    <property type="match status" value="1"/>
</dbReference>
<evidence type="ECO:0000313" key="4">
    <source>
        <dbReference type="Proteomes" id="UP001595722"/>
    </source>
</evidence>
<evidence type="ECO:0000259" key="2">
    <source>
        <dbReference type="Pfam" id="PF04892"/>
    </source>
</evidence>
<comment type="caution">
    <text evidence="3">The sequence shown here is derived from an EMBL/GenBank/DDBJ whole genome shotgun (WGS) entry which is preliminary data.</text>
</comment>
<keyword evidence="1" id="KW-0472">Membrane</keyword>
<keyword evidence="1" id="KW-1133">Transmembrane helix</keyword>
<accession>A0ABV7VSR0</accession>
<dbReference type="EMBL" id="JBHRYB010000006">
    <property type="protein sequence ID" value="MFC3680320.1"/>
    <property type="molecule type" value="Genomic_DNA"/>
</dbReference>
<reference evidence="4" key="1">
    <citation type="journal article" date="2019" name="Int. J. Syst. Evol. Microbiol.">
        <title>The Global Catalogue of Microorganisms (GCM) 10K type strain sequencing project: providing services to taxonomists for standard genome sequencing and annotation.</title>
        <authorList>
            <consortium name="The Broad Institute Genomics Platform"/>
            <consortium name="The Broad Institute Genome Sequencing Center for Infectious Disease"/>
            <person name="Wu L."/>
            <person name="Ma J."/>
        </authorList>
    </citation>
    <scope>NUCLEOTIDE SEQUENCE [LARGE SCALE GENOMIC DNA]</scope>
    <source>
        <strain evidence="4">KCTC 42424</strain>
    </source>
</reference>
<dbReference type="Pfam" id="PF04892">
    <property type="entry name" value="VanZ"/>
    <property type="match status" value="1"/>
</dbReference>
<keyword evidence="4" id="KW-1185">Reference proteome</keyword>
<organism evidence="3 4">
    <name type="scientific">Bacterioplanoides pacificum</name>
    <dbReference type="NCBI Taxonomy" id="1171596"/>
    <lineage>
        <taxon>Bacteria</taxon>
        <taxon>Pseudomonadati</taxon>
        <taxon>Pseudomonadota</taxon>
        <taxon>Gammaproteobacteria</taxon>
        <taxon>Oceanospirillales</taxon>
        <taxon>Oceanospirillaceae</taxon>
        <taxon>Bacterioplanoides</taxon>
    </lineage>
</organism>
<dbReference type="PANTHER" id="PTHR28008">
    <property type="entry name" value="DOMAIN PROTEIN, PUTATIVE (AFU_ORTHOLOGUE AFUA_3G10980)-RELATED"/>
    <property type="match status" value="1"/>
</dbReference>
<name>A0ABV7VSR0_9GAMM</name>
<evidence type="ECO:0000256" key="1">
    <source>
        <dbReference type="SAM" id="Phobius"/>
    </source>
</evidence>
<sequence>MLITWIQRHWALLTALLLVLISVLSLSPASQLPAVPGTDKTHHFIAYAACVFPLALRRPRYWLWLALAIIGWSGAIELIQPYVNRYGEWLDLAANSLGVLIGVILASLCRLWPGKTPL</sequence>
<evidence type="ECO:0000313" key="3">
    <source>
        <dbReference type="EMBL" id="MFC3680320.1"/>
    </source>
</evidence>
<feature type="transmembrane region" description="Helical" evidence="1">
    <location>
        <begin position="92"/>
        <end position="112"/>
    </location>
</feature>
<keyword evidence="1" id="KW-0812">Transmembrane</keyword>
<proteinExistence type="predicted"/>
<feature type="domain" description="VanZ-like" evidence="2">
    <location>
        <begin position="38"/>
        <end position="109"/>
    </location>
</feature>